<gene>
    <name evidence="1" type="ORF">KV203_09720</name>
</gene>
<dbReference type="SUPFAM" id="SSF48239">
    <property type="entry name" value="Terpenoid cyclases/Protein prenyltransferases"/>
    <property type="match status" value="1"/>
</dbReference>
<evidence type="ECO:0000313" key="1">
    <source>
        <dbReference type="EMBL" id="QXQ15535.1"/>
    </source>
</evidence>
<sequence length="297" mass="31739">MSIDIGRASSFLAAHGRVLDRRRFSLLTSRGNTADRASVLAAVDSYSNADGGYGWGIEPDLRATESQPAGALHALEAIGDTAPETTPATVKLFDWLASVALPDGGLPFALPIANPVACAPFWVETDPHESSLQITAGVAAQAHRVARFDEQARAHPWLARVTRYCFDAITQIDEAPFAYVLSFALRFLDAAADTHPDAHELLRRLGQYVPADGAIPVVGGAEGETLHLLDFAPEPGRPIRELIDADAVAADLDRLEHGQQADGGWSVDFTSYSEAAALEWRGYATVSAIATLRANGR</sequence>
<organism evidence="1 2">
    <name type="scientific">Skermania pinensis</name>
    <dbReference type="NCBI Taxonomy" id="39122"/>
    <lineage>
        <taxon>Bacteria</taxon>
        <taxon>Bacillati</taxon>
        <taxon>Actinomycetota</taxon>
        <taxon>Actinomycetes</taxon>
        <taxon>Mycobacteriales</taxon>
        <taxon>Gordoniaceae</taxon>
        <taxon>Skermania</taxon>
    </lineage>
</organism>
<dbReference type="EMBL" id="CP079105">
    <property type="protein sequence ID" value="QXQ15535.1"/>
    <property type="molecule type" value="Genomic_DNA"/>
</dbReference>
<keyword evidence="2" id="KW-1185">Reference proteome</keyword>
<evidence type="ECO:0000313" key="2">
    <source>
        <dbReference type="Proteomes" id="UP000887023"/>
    </source>
</evidence>
<dbReference type="RefSeq" id="WP_083530028.1">
    <property type="nucleotide sequence ID" value="NZ_CBCRUZ010000001.1"/>
</dbReference>
<reference evidence="1" key="1">
    <citation type="submission" date="2021-07" db="EMBL/GenBank/DDBJ databases">
        <title>Candidatus Kaistella beijingensis sp. nov. isolated from a municipal wastewater treatment plant is involved in sludge foaming.</title>
        <authorList>
            <person name="Song Y."/>
            <person name="Liu S.-J."/>
        </authorList>
    </citation>
    <scope>NUCLEOTIDE SEQUENCE</scope>
    <source>
        <strain evidence="1">DSM 43998</strain>
    </source>
</reference>
<dbReference type="InterPro" id="IPR008930">
    <property type="entry name" value="Terpenoid_cyclase/PrenylTrfase"/>
</dbReference>
<protein>
    <submittedName>
        <fullName evidence="1">Uncharacterized protein</fullName>
    </submittedName>
</protein>
<accession>A0ABX8SCB9</accession>
<dbReference type="Proteomes" id="UP000887023">
    <property type="component" value="Chromosome"/>
</dbReference>
<proteinExistence type="predicted"/>
<name>A0ABX8SCB9_9ACTN</name>